<evidence type="ECO:0000313" key="1">
    <source>
        <dbReference type="EMBL" id="KIO01062.1"/>
    </source>
</evidence>
<dbReference type="EMBL" id="KN831991">
    <property type="protein sequence ID" value="KIO01062.1"/>
    <property type="molecule type" value="Genomic_DNA"/>
</dbReference>
<organism evidence="1 2">
    <name type="scientific">Pisolithus tinctorius Marx 270</name>
    <dbReference type="NCBI Taxonomy" id="870435"/>
    <lineage>
        <taxon>Eukaryota</taxon>
        <taxon>Fungi</taxon>
        <taxon>Dikarya</taxon>
        <taxon>Basidiomycota</taxon>
        <taxon>Agaricomycotina</taxon>
        <taxon>Agaricomycetes</taxon>
        <taxon>Agaricomycetidae</taxon>
        <taxon>Boletales</taxon>
        <taxon>Sclerodermatineae</taxon>
        <taxon>Pisolithaceae</taxon>
        <taxon>Pisolithus</taxon>
    </lineage>
</organism>
<proteinExistence type="predicted"/>
<name>A0A0C3JUC9_PISTI</name>
<dbReference type="Proteomes" id="UP000054217">
    <property type="component" value="Unassembled WGS sequence"/>
</dbReference>
<accession>A0A0C3JUC9</accession>
<gene>
    <name evidence="1" type="ORF">M404DRAFT_741039</name>
</gene>
<dbReference type="InParanoid" id="A0A0C3JUC9"/>
<evidence type="ECO:0000313" key="2">
    <source>
        <dbReference type="Proteomes" id="UP000054217"/>
    </source>
</evidence>
<keyword evidence="2" id="KW-1185">Reference proteome</keyword>
<protein>
    <submittedName>
        <fullName evidence="1">Uncharacterized protein</fullName>
    </submittedName>
</protein>
<dbReference type="AlphaFoldDB" id="A0A0C3JUC9"/>
<dbReference type="HOGENOM" id="CLU_1138404_0_0_1"/>
<reference evidence="1 2" key="1">
    <citation type="submission" date="2014-04" db="EMBL/GenBank/DDBJ databases">
        <authorList>
            <consortium name="DOE Joint Genome Institute"/>
            <person name="Kuo A."/>
            <person name="Kohler A."/>
            <person name="Costa M.D."/>
            <person name="Nagy L.G."/>
            <person name="Floudas D."/>
            <person name="Copeland A."/>
            <person name="Barry K.W."/>
            <person name="Cichocki N."/>
            <person name="Veneault-Fourrey C."/>
            <person name="LaButti K."/>
            <person name="Lindquist E.A."/>
            <person name="Lipzen A."/>
            <person name="Lundell T."/>
            <person name="Morin E."/>
            <person name="Murat C."/>
            <person name="Sun H."/>
            <person name="Tunlid A."/>
            <person name="Henrissat B."/>
            <person name="Grigoriev I.V."/>
            <person name="Hibbett D.S."/>
            <person name="Martin F."/>
            <person name="Nordberg H.P."/>
            <person name="Cantor M.N."/>
            <person name="Hua S.X."/>
        </authorList>
    </citation>
    <scope>NUCLEOTIDE SEQUENCE [LARGE SCALE GENOMIC DNA]</scope>
    <source>
        <strain evidence="1 2">Marx 270</strain>
    </source>
</reference>
<reference evidence="2" key="2">
    <citation type="submission" date="2015-01" db="EMBL/GenBank/DDBJ databases">
        <title>Evolutionary Origins and Diversification of the Mycorrhizal Mutualists.</title>
        <authorList>
            <consortium name="DOE Joint Genome Institute"/>
            <consortium name="Mycorrhizal Genomics Consortium"/>
            <person name="Kohler A."/>
            <person name="Kuo A."/>
            <person name="Nagy L.G."/>
            <person name="Floudas D."/>
            <person name="Copeland A."/>
            <person name="Barry K.W."/>
            <person name="Cichocki N."/>
            <person name="Veneault-Fourrey C."/>
            <person name="LaButti K."/>
            <person name="Lindquist E.A."/>
            <person name="Lipzen A."/>
            <person name="Lundell T."/>
            <person name="Morin E."/>
            <person name="Murat C."/>
            <person name="Riley R."/>
            <person name="Ohm R."/>
            <person name="Sun H."/>
            <person name="Tunlid A."/>
            <person name="Henrissat B."/>
            <person name="Grigoriev I.V."/>
            <person name="Hibbett D.S."/>
            <person name="Martin F."/>
        </authorList>
    </citation>
    <scope>NUCLEOTIDE SEQUENCE [LARGE SCALE GENOMIC DNA]</scope>
    <source>
        <strain evidence="2">Marx 270</strain>
    </source>
</reference>
<sequence>MNIITTCESMPEACHRAGLSVTCTTMSLAPQTNWIARPDSTHLQNVQRKHGLACSIRMGTNTVMDLQDSNLRPSGLCSAKKNYHQHSTTNQQRITLQDAAEKETTLMRPLHAQNQIIIPLPIQLPHRILRAHPNLKAHESKTFTNTRLSIPPDIHTDDTTESSKELARFLGFLRRCWSRVAWGTHRVRCLAHQHPNPGLGSPGPRVRIEGGTYLPVVGAGAGSAAAFANVPSSGGSFNCLSTPD</sequence>